<sequence>MLLPSAPTVTFSEISASEYSQARKAATTAKPATTYPLKKTGSTLTVPTTQGLQVFRDLVIRETQVKQGHSEDEQITYTYMGYLTSFQRHVVKVTRYETSEWWLIAKNGRRLTLWGAPLYAPDQKQVVAICPGLEYSGGQPNIVQLFQMKDGVLQKVWETQPTTWEPEEIFWTSSTVLYLKRESYSDHTPISYWKLTIM</sequence>
<reference evidence="1" key="1">
    <citation type="submission" date="2022-04" db="EMBL/GenBank/DDBJ databases">
        <title>Hymenobacter sp. isolated from the air.</title>
        <authorList>
            <person name="Won M."/>
            <person name="Lee C.-M."/>
            <person name="Woen H.-Y."/>
            <person name="Kwon S.-W."/>
        </authorList>
    </citation>
    <scope>NUCLEOTIDE SEQUENCE</scope>
    <source>
        <strain evidence="1">5420S-77</strain>
    </source>
</reference>
<protein>
    <submittedName>
        <fullName evidence="1">Uncharacterized protein</fullName>
    </submittedName>
</protein>
<evidence type="ECO:0000313" key="2">
    <source>
        <dbReference type="Proteomes" id="UP000830401"/>
    </source>
</evidence>
<name>A0ABY4G2S9_9BACT</name>
<accession>A0ABY4G2S9</accession>
<gene>
    <name evidence="1" type="ORF">MUN86_16655</name>
</gene>
<evidence type="ECO:0000313" key="1">
    <source>
        <dbReference type="EMBL" id="UOQ65175.1"/>
    </source>
</evidence>
<proteinExistence type="predicted"/>
<dbReference type="RefSeq" id="WP_245119184.1">
    <property type="nucleotide sequence ID" value="NZ_CP095061.1"/>
</dbReference>
<dbReference type="EMBL" id="CP095061">
    <property type="protein sequence ID" value="UOQ65175.1"/>
    <property type="molecule type" value="Genomic_DNA"/>
</dbReference>
<keyword evidence="2" id="KW-1185">Reference proteome</keyword>
<dbReference type="Proteomes" id="UP000830401">
    <property type="component" value="Chromosome"/>
</dbReference>
<organism evidence="1 2">
    <name type="scientific">Hymenobacter volaticus</name>
    <dbReference type="NCBI Taxonomy" id="2932254"/>
    <lineage>
        <taxon>Bacteria</taxon>
        <taxon>Pseudomonadati</taxon>
        <taxon>Bacteroidota</taxon>
        <taxon>Cytophagia</taxon>
        <taxon>Cytophagales</taxon>
        <taxon>Hymenobacteraceae</taxon>
        <taxon>Hymenobacter</taxon>
    </lineage>
</organism>